<evidence type="ECO:0000313" key="6">
    <source>
        <dbReference type="EMBL" id="MFD1532152.1"/>
    </source>
</evidence>
<keyword evidence="5" id="KW-0223">Dioxygenase</keyword>
<accession>A0ABW4FPL2</accession>
<protein>
    <recommendedName>
        <fullName evidence="5">Dioxygenase</fullName>
        <ecNumber evidence="5">1.13.11.-</ecNumber>
    </recommendedName>
</protein>
<evidence type="ECO:0000313" key="7">
    <source>
        <dbReference type="Proteomes" id="UP001597145"/>
    </source>
</evidence>
<dbReference type="RefSeq" id="WP_343980787.1">
    <property type="nucleotide sequence ID" value="NZ_BAAAJG010000012.1"/>
</dbReference>
<evidence type="ECO:0000256" key="4">
    <source>
        <dbReference type="ARBA" id="ARBA00023004"/>
    </source>
</evidence>
<keyword evidence="4 5" id="KW-0408">Iron</keyword>
<organism evidence="6 7">
    <name type="scientific">Pseudonocardia aurantiaca</name>
    <dbReference type="NCBI Taxonomy" id="75290"/>
    <lineage>
        <taxon>Bacteria</taxon>
        <taxon>Bacillati</taxon>
        <taxon>Actinomycetota</taxon>
        <taxon>Actinomycetes</taxon>
        <taxon>Pseudonocardiales</taxon>
        <taxon>Pseudonocardiaceae</taxon>
        <taxon>Pseudonocardia</taxon>
    </lineage>
</organism>
<dbReference type="PANTHER" id="PTHR10543:SF89">
    <property type="entry name" value="CAROTENOID 9,10(9',10')-CLEAVAGE DIOXYGENASE 1"/>
    <property type="match status" value="1"/>
</dbReference>
<sequence length="455" mass="48380">MSTTTPLHVTGHLAPVPDEIDARELPVEGALPPELTGRYLRNGPNPLPGEPSPHWFAGHGMVHGIRLRAGRAEWYRNRWVRTAALEGGSMIRPDGTVDRSVGVANTHVIAHAGKIMALVESSFPHVLTPELATVGPCDFDGRLTTAMTAHPKCDPVTGELHFFGYGVMPPYLTYHRLSAKGELVTSAEIAVPGPTMMHDFAITDQHAVFLDLPITFSMDRLANGMPFGWDDAYGARLGVMPLDRPGEVRWFDVDPSYVFHVGNAHTDTQGRVVLDAARYAAADAVAMWDGLGHDPAGLAADAAATGAARLHRWVLDPATGAVTETPLHDRGVEFPTVDDARVGRPARYRYAVADSGGRAGVVKFDAEHGSVAEHDLGTATVAGEAVFVPSGVAGRAEDDGWLLTITTRRDGSASKLLVLDATDVAGPPVAAVALPRGVPAGFHGSWIDDIEVGRA</sequence>
<dbReference type="EMBL" id="JBHUCP010000017">
    <property type="protein sequence ID" value="MFD1532152.1"/>
    <property type="molecule type" value="Genomic_DNA"/>
</dbReference>
<keyword evidence="2 5" id="KW-0479">Metal-binding</keyword>
<dbReference type="PANTHER" id="PTHR10543">
    <property type="entry name" value="BETA-CAROTENE DIOXYGENASE"/>
    <property type="match status" value="1"/>
</dbReference>
<comment type="caution">
    <text evidence="6">The sequence shown here is derived from an EMBL/GenBank/DDBJ whole genome shotgun (WGS) entry which is preliminary data.</text>
</comment>
<proteinExistence type="inferred from homology"/>
<name>A0ABW4FPL2_9PSEU</name>
<evidence type="ECO:0000256" key="5">
    <source>
        <dbReference type="RuleBase" id="RU364048"/>
    </source>
</evidence>
<dbReference type="Proteomes" id="UP001597145">
    <property type="component" value="Unassembled WGS sequence"/>
</dbReference>
<dbReference type="Pfam" id="PF03055">
    <property type="entry name" value="RPE65"/>
    <property type="match status" value="1"/>
</dbReference>
<evidence type="ECO:0000256" key="1">
    <source>
        <dbReference type="ARBA" id="ARBA00006787"/>
    </source>
</evidence>
<reference evidence="7" key="1">
    <citation type="journal article" date="2019" name="Int. J. Syst. Evol. Microbiol.">
        <title>The Global Catalogue of Microorganisms (GCM) 10K type strain sequencing project: providing services to taxonomists for standard genome sequencing and annotation.</title>
        <authorList>
            <consortium name="The Broad Institute Genomics Platform"/>
            <consortium name="The Broad Institute Genome Sequencing Center for Infectious Disease"/>
            <person name="Wu L."/>
            <person name="Ma J."/>
        </authorList>
    </citation>
    <scope>NUCLEOTIDE SEQUENCE [LARGE SCALE GENOMIC DNA]</scope>
    <source>
        <strain evidence="7">JCM 12165</strain>
    </source>
</reference>
<dbReference type="EC" id="1.13.11.-" evidence="5"/>
<comment type="cofactor">
    <cofactor evidence="5">
        <name>Fe(2+)</name>
        <dbReference type="ChEBI" id="CHEBI:29033"/>
    </cofactor>
    <text evidence="5">Binds 1 Fe(2+) ion per subunit.</text>
</comment>
<gene>
    <name evidence="6" type="ORF">ACFSCY_22225</name>
</gene>
<comment type="similarity">
    <text evidence="1 5">Belongs to the carotenoid oxygenase family.</text>
</comment>
<keyword evidence="7" id="KW-1185">Reference proteome</keyword>
<dbReference type="InterPro" id="IPR004294">
    <property type="entry name" value="Carotenoid_Oase"/>
</dbReference>
<keyword evidence="3 5" id="KW-0560">Oxidoreductase</keyword>
<evidence type="ECO:0000256" key="2">
    <source>
        <dbReference type="ARBA" id="ARBA00022723"/>
    </source>
</evidence>
<evidence type="ECO:0000256" key="3">
    <source>
        <dbReference type="ARBA" id="ARBA00023002"/>
    </source>
</evidence>